<organism evidence="1 2">
    <name type="scientific">Flavobacterium phragmitis</name>
    <dbReference type="NCBI Taxonomy" id="739143"/>
    <lineage>
        <taxon>Bacteria</taxon>
        <taxon>Pseudomonadati</taxon>
        <taxon>Bacteroidota</taxon>
        <taxon>Flavobacteriia</taxon>
        <taxon>Flavobacteriales</taxon>
        <taxon>Flavobacteriaceae</taxon>
        <taxon>Flavobacterium</taxon>
    </lineage>
</organism>
<dbReference type="EMBL" id="FOMH01000010">
    <property type="protein sequence ID" value="SFD61900.1"/>
    <property type="molecule type" value="Genomic_DNA"/>
</dbReference>
<evidence type="ECO:0008006" key="3">
    <source>
        <dbReference type="Google" id="ProtNLM"/>
    </source>
</evidence>
<dbReference type="Proteomes" id="UP000199672">
    <property type="component" value="Unassembled WGS sequence"/>
</dbReference>
<evidence type="ECO:0000313" key="2">
    <source>
        <dbReference type="Proteomes" id="UP000199672"/>
    </source>
</evidence>
<name>A0A1I1U235_9FLAO</name>
<dbReference type="SUPFAM" id="SSF56399">
    <property type="entry name" value="ADP-ribosylation"/>
    <property type="match status" value="1"/>
</dbReference>
<gene>
    <name evidence="1" type="ORF">SAMN05216297_1106</name>
</gene>
<dbReference type="STRING" id="739143.SAMN05216297_1106"/>
<proteinExistence type="predicted"/>
<dbReference type="AlphaFoldDB" id="A0A1I1U235"/>
<dbReference type="Gene3D" id="3.90.176.10">
    <property type="entry name" value="Toxin ADP-ribosyltransferase, Chain A, domain 1"/>
    <property type="match status" value="1"/>
</dbReference>
<sequence length="185" mass="21823">MNEQNFYDELNEDEKIVFNKYKSNTDRFCYNLNDNLRNKTPNREQIIDIEILDGIINKYQNEERIILHRATVENLVLPFIEDNIYRNQEYLSTSTDLESIETHFTNNVRPTYIEFDCAAGTFMAPMQSNPMFGDLEEEALLGRNLQFEIIENRLTDNNDEITSIMGRFYGQNVESLRIIKAKTIE</sequence>
<reference evidence="2" key="1">
    <citation type="submission" date="2016-10" db="EMBL/GenBank/DDBJ databases">
        <authorList>
            <person name="Varghese N."/>
            <person name="Submissions S."/>
        </authorList>
    </citation>
    <scope>NUCLEOTIDE SEQUENCE [LARGE SCALE GENOMIC DNA]</scope>
    <source>
        <strain evidence="2">CGMCC 1.10370</strain>
    </source>
</reference>
<evidence type="ECO:0000313" key="1">
    <source>
        <dbReference type="EMBL" id="SFD61900.1"/>
    </source>
</evidence>
<accession>A0A1I1U235</accession>
<protein>
    <recommendedName>
        <fullName evidence="3">ADP-ribosyltransferase exoenzyme</fullName>
    </recommendedName>
</protein>
<dbReference type="RefSeq" id="WP_143102097.1">
    <property type="nucleotide sequence ID" value="NZ_FOMH01000010.1"/>
</dbReference>
<dbReference type="OrthoDB" id="1495415at2"/>
<dbReference type="PROSITE" id="PS51996">
    <property type="entry name" value="TR_MART"/>
    <property type="match status" value="1"/>
</dbReference>
<keyword evidence="2" id="KW-1185">Reference proteome</keyword>